<proteinExistence type="predicted"/>
<evidence type="ECO:0000313" key="2">
    <source>
        <dbReference type="EMBL" id="KAK1748822.1"/>
    </source>
</evidence>
<keyword evidence="3" id="KW-1185">Reference proteome</keyword>
<reference evidence="2" key="1">
    <citation type="submission" date="2023-06" db="EMBL/GenBank/DDBJ databases">
        <title>Survivors Of The Sea: Transcriptome response of Skeletonema marinoi to long-term dormancy.</title>
        <authorList>
            <person name="Pinder M.I.M."/>
            <person name="Kourtchenko O."/>
            <person name="Robertson E.K."/>
            <person name="Larsson T."/>
            <person name="Maumus F."/>
            <person name="Osuna-Cruz C.M."/>
            <person name="Vancaester E."/>
            <person name="Stenow R."/>
            <person name="Vandepoele K."/>
            <person name="Ploug H."/>
            <person name="Bruchert V."/>
            <person name="Godhe A."/>
            <person name="Topel M."/>
        </authorList>
    </citation>
    <scope>NUCLEOTIDE SEQUENCE</scope>
    <source>
        <strain evidence="2">R05AC</strain>
    </source>
</reference>
<dbReference type="InterPro" id="IPR029071">
    <property type="entry name" value="Ubiquitin-like_domsf"/>
</dbReference>
<name>A0AAD8YP54_9STRA</name>
<organism evidence="2 3">
    <name type="scientific">Skeletonema marinoi</name>
    <dbReference type="NCBI Taxonomy" id="267567"/>
    <lineage>
        <taxon>Eukaryota</taxon>
        <taxon>Sar</taxon>
        <taxon>Stramenopiles</taxon>
        <taxon>Ochrophyta</taxon>
        <taxon>Bacillariophyta</taxon>
        <taxon>Coscinodiscophyceae</taxon>
        <taxon>Thalassiosirophycidae</taxon>
        <taxon>Thalassiosirales</taxon>
        <taxon>Skeletonemataceae</taxon>
        <taxon>Skeletonema</taxon>
        <taxon>Skeletonema marinoi-dohrnii complex</taxon>
    </lineage>
</organism>
<comment type="caution">
    <text evidence="2">The sequence shown here is derived from an EMBL/GenBank/DDBJ whole genome shotgun (WGS) entry which is preliminary data.</text>
</comment>
<sequence length="125" mass="12748">MSITLYLSLTSSPSSPRVSINVPLEATGADLRKLSSEATSIPLATMKLIYRGRVIADNETGEVLKEFKLENDMVIHVMGKPAAAAAEPAPSSSTATTTATGASVTLPTAAAAALLPHDASPLASA</sequence>
<dbReference type="EMBL" id="JATAAI010000001">
    <property type="protein sequence ID" value="KAK1748822.1"/>
    <property type="molecule type" value="Genomic_DNA"/>
</dbReference>
<dbReference type="Pfam" id="PF00240">
    <property type="entry name" value="ubiquitin"/>
    <property type="match status" value="1"/>
</dbReference>
<dbReference type="CDD" id="cd17039">
    <property type="entry name" value="Ubl_ubiquitin_like"/>
    <property type="match status" value="1"/>
</dbReference>
<dbReference type="SUPFAM" id="SSF54236">
    <property type="entry name" value="Ubiquitin-like"/>
    <property type="match status" value="1"/>
</dbReference>
<dbReference type="PROSITE" id="PS50053">
    <property type="entry name" value="UBIQUITIN_2"/>
    <property type="match status" value="1"/>
</dbReference>
<accession>A0AAD8YP54</accession>
<dbReference type="InterPro" id="IPR000626">
    <property type="entry name" value="Ubiquitin-like_dom"/>
</dbReference>
<dbReference type="Gene3D" id="3.10.20.90">
    <property type="entry name" value="Phosphatidylinositol 3-kinase Catalytic Subunit, Chain A, domain 1"/>
    <property type="match status" value="1"/>
</dbReference>
<dbReference type="AlphaFoldDB" id="A0AAD8YP54"/>
<dbReference type="Proteomes" id="UP001224775">
    <property type="component" value="Unassembled WGS sequence"/>
</dbReference>
<evidence type="ECO:0000259" key="1">
    <source>
        <dbReference type="PROSITE" id="PS50053"/>
    </source>
</evidence>
<protein>
    <recommendedName>
        <fullName evidence="1">Ubiquitin-like domain-containing protein</fullName>
    </recommendedName>
</protein>
<feature type="domain" description="Ubiquitin-like" evidence="1">
    <location>
        <begin position="3"/>
        <end position="84"/>
    </location>
</feature>
<evidence type="ECO:0000313" key="3">
    <source>
        <dbReference type="Proteomes" id="UP001224775"/>
    </source>
</evidence>
<gene>
    <name evidence="2" type="ORF">QTG54_000761</name>
</gene>